<sequence>MKILNMARLHQRLRRVPQQVRVRAQADLMQGAREINMLQRALAPKEDMVLVGTIKSEPLPEPEIGAVIRAGGPETTVAIRDNKSGGGSAEYDYAFAQEFGTSKMPANAFFYPGINARKRKVARQVRAGWKRTLKSMGRQS</sequence>
<name>A0AAJ5VVP6_9HYPH</name>
<accession>A0AAJ5VVP6</accession>
<dbReference type="EMBL" id="CP119312">
    <property type="protein sequence ID" value="WEK05773.1"/>
    <property type="molecule type" value="Genomic_DNA"/>
</dbReference>
<reference evidence="1" key="1">
    <citation type="submission" date="2023-03" db="EMBL/GenBank/DDBJ databases">
        <title>Andean soil-derived lignocellulolytic bacterial consortium as a source of novel taxa and putative plastic-active enzymes.</title>
        <authorList>
            <person name="Diaz-Garcia L."/>
            <person name="Chuvochina M."/>
            <person name="Feuerriegel G."/>
            <person name="Bunk B."/>
            <person name="Sproer C."/>
            <person name="Streit W.R."/>
            <person name="Rodriguez L.M."/>
            <person name="Overmann J."/>
            <person name="Jimenez D.J."/>
        </authorList>
    </citation>
    <scope>NUCLEOTIDE SEQUENCE</scope>
    <source>
        <strain evidence="1">MAG 4196</strain>
    </source>
</reference>
<evidence type="ECO:0008006" key="3">
    <source>
        <dbReference type="Google" id="ProtNLM"/>
    </source>
</evidence>
<proteinExistence type="predicted"/>
<evidence type="ECO:0000313" key="1">
    <source>
        <dbReference type="EMBL" id="WEK05773.1"/>
    </source>
</evidence>
<gene>
    <name evidence="1" type="ORF">P0Y65_05820</name>
</gene>
<dbReference type="Proteomes" id="UP001217476">
    <property type="component" value="Chromosome"/>
</dbReference>
<dbReference type="AlphaFoldDB" id="A0AAJ5VVP6"/>
<organism evidence="1 2">
    <name type="scientific">Candidatus Devosia phytovorans</name>
    <dbReference type="NCBI Taxonomy" id="3121372"/>
    <lineage>
        <taxon>Bacteria</taxon>
        <taxon>Pseudomonadati</taxon>
        <taxon>Pseudomonadota</taxon>
        <taxon>Alphaproteobacteria</taxon>
        <taxon>Hyphomicrobiales</taxon>
        <taxon>Devosiaceae</taxon>
        <taxon>Devosia</taxon>
    </lineage>
</organism>
<protein>
    <recommendedName>
        <fullName evidence="3">HK97 gp10 family phage protein</fullName>
    </recommendedName>
</protein>
<evidence type="ECO:0000313" key="2">
    <source>
        <dbReference type="Proteomes" id="UP001217476"/>
    </source>
</evidence>